<comment type="subcellular location">
    <subcellularLocation>
        <location evidence="1">Membrane</location>
        <topology evidence="1">Multi-pass membrane protein</topology>
    </subcellularLocation>
</comment>
<proteinExistence type="predicted"/>
<dbReference type="AlphaFoldDB" id="A0A0G3H4D7"/>
<protein>
    <recommendedName>
        <fullName evidence="6">ABC-2 type transporter transmembrane domain-containing protein</fullName>
    </recommendedName>
</protein>
<evidence type="ECO:0000256" key="2">
    <source>
        <dbReference type="ARBA" id="ARBA00022692"/>
    </source>
</evidence>
<dbReference type="Pfam" id="PF01061">
    <property type="entry name" value="ABC2_membrane"/>
    <property type="match status" value="1"/>
</dbReference>
<reference evidence="7 8" key="1">
    <citation type="journal article" date="2015" name="Genome Announc.">
        <title>Complete Genome Sequence of the Type Strain Corynebacterium mustelae DSM 45274, Isolated from Various Tissues of a Male Ferret with Lethal Sepsis.</title>
        <authorList>
            <person name="Ruckert C."/>
            <person name="Eimer J."/>
            <person name="Winkler A."/>
            <person name="Tauch A."/>
        </authorList>
    </citation>
    <scope>NUCLEOTIDE SEQUENCE [LARGE SCALE GENOMIC DNA]</scope>
    <source>
        <strain evidence="7 8">DSM 45274</strain>
    </source>
</reference>
<dbReference type="PATRIC" id="fig|571915.4.peg.1776"/>
<keyword evidence="8" id="KW-1185">Reference proteome</keyword>
<dbReference type="KEGG" id="cmv:CMUST_08365"/>
<keyword evidence="3 5" id="KW-1133">Transmembrane helix</keyword>
<feature type="transmembrane region" description="Helical" evidence="5">
    <location>
        <begin position="150"/>
        <end position="175"/>
    </location>
</feature>
<keyword evidence="4 5" id="KW-0472">Membrane</keyword>
<name>A0A0G3H4D7_9CORY</name>
<feature type="transmembrane region" description="Helical" evidence="5">
    <location>
        <begin position="46"/>
        <end position="66"/>
    </location>
</feature>
<dbReference type="PANTHER" id="PTHR43229">
    <property type="entry name" value="NODULATION PROTEIN J"/>
    <property type="match status" value="1"/>
</dbReference>
<feature type="transmembrane region" description="Helical" evidence="5">
    <location>
        <begin position="78"/>
        <end position="98"/>
    </location>
</feature>
<dbReference type="GO" id="GO:0140359">
    <property type="term" value="F:ABC-type transporter activity"/>
    <property type="evidence" value="ECO:0007669"/>
    <property type="project" value="InterPro"/>
</dbReference>
<dbReference type="RefSeq" id="WP_047262111.1">
    <property type="nucleotide sequence ID" value="NZ_CP011542.1"/>
</dbReference>
<dbReference type="InterPro" id="IPR013525">
    <property type="entry name" value="ABC2_TM"/>
</dbReference>
<dbReference type="InterPro" id="IPR051784">
    <property type="entry name" value="Nod_factor_ABC_transporter"/>
</dbReference>
<evidence type="ECO:0000256" key="1">
    <source>
        <dbReference type="ARBA" id="ARBA00004141"/>
    </source>
</evidence>
<dbReference type="OrthoDB" id="160207at2"/>
<feature type="transmembrane region" description="Helical" evidence="5">
    <location>
        <begin position="119"/>
        <end position="144"/>
    </location>
</feature>
<dbReference type="Proteomes" id="UP000035199">
    <property type="component" value="Chromosome"/>
</dbReference>
<gene>
    <name evidence="7" type="ORF">CMUST_08365</name>
</gene>
<dbReference type="STRING" id="571915.CMUST_08365"/>
<evidence type="ECO:0000259" key="6">
    <source>
        <dbReference type="Pfam" id="PF01061"/>
    </source>
</evidence>
<evidence type="ECO:0000313" key="8">
    <source>
        <dbReference type="Proteomes" id="UP000035199"/>
    </source>
</evidence>
<keyword evidence="2 5" id="KW-0812">Transmembrane</keyword>
<organism evidence="7 8">
    <name type="scientific">Corynebacterium mustelae</name>
    <dbReference type="NCBI Taxonomy" id="571915"/>
    <lineage>
        <taxon>Bacteria</taxon>
        <taxon>Bacillati</taxon>
        <taxon>Actinomycetota</taxon>
        <taxon>Actinomycetes</taxon>
        <taxon>Mycobacteriales</taxon>
        <taxon>Corynebacteriaceae</taxon>
        <taxon>Corynebacterium</taxon>
    </lineage>
</organism>
<evidence type="ECO:0000256" key="5">
    <source>
        <dbReference type="SAM" id="Phobius"/>
    </source>
</evidence>
<feature type="transmembrane region" description="Helical" evidence="5">
    <location>
        <begin position="182"/>
        <end position="203"/>
    </location>
</feature>
<reference evidence="8" key="2">
    <citation type="submission" date="2015-05" db="EMBL/GenBank/DDBJ databases">
        <title>Complete genome sequence of Corynebacterium mustelae DSM 45274, isolated from various tissues of a male ferret with lethal sepsis.</title>
        <authorList>
            <person name="Ruckert C."/>
            <person name="Albersmeier A."/>
            <person name="Winkler A."/>
            <person name="Tauch A."/>
        </authorList>
    </citation>
    <scope>NUCLEOTIDE SEQUENCE [LARGE SCALE GENOMIC DNA]</scope>
    <source>
        <strain evidence="8">DSM 45274</strain>
    </source>
</reference>
<feature type="transmembrane region" description="Helical" evidence="5">
    <location>
        <begin position="223"/>
        <end position="246"/>
    </location>
</feature>
<dbReference type="PANTHER" id="PTHR43229:SF2">
    <property type="entry name" value="NODULATION PROTEIN J"/>
    <property type="match status" value="1"/>
</dbReference>
<evidence type="ECO:0000256" key="3">
    <source>
        <dbReference type="ARBA" id="ARBA00022989"/>
    </source>
</evidence>
<evidence type="ECO:0000256" key="4">
    <source>
        <dbReference type="ARBA" id="ARBA00023136"/>
    </source>
</evidence>
<dbReference type="GO" id="GO:0016020">
    <property type="term" value="C:membrane"/>
    <property type="evidence" value="ECO:0007669"/>
    <property type="project" value="UniProtKB-SubCell"/>
</dbReference>
<evidence type="ECO:0000313" key="7">
    <source>
        <dbReference type="EMBL" id="AKK05997.1"/>
    </source>
</evidence>
<accession>A0A0G3H4D7</accession>
<feature type="domain" description="ABC-2 type transporter transmembrane" evidence="6">
    <location>
        <begin position="33"/>
        <end position="213"/>
    </location>
</feature>
<dbReference type="EMBL" id="CP011542">
    <property type="protein sequence ID" value="AKK05997.1"/>
    <property type="molecule type" value="Genomic_DNA"/>
</dbReference>
<sequence>MDAARGHTDFPPGTFSPVSQRSSWQTMLRAQARIEAKLFLRHGEQLLLSFVIPIAMLITLGTVKVFPQPQPLDLGFPFVLAIAAMSSGFTGQAISLAFDRRYGALKRVGASGVPTWTIIVGKICGLLVVSTLQIVVLTTVAFILGWRASLLGFFLGILMFGLGIAAFTAFGMLLGGTLSSEIVLGLANLFWVILVGGAGYVMFSLSDPSPWLNVVPSIALTTGIHAAFGGWLPIGSILALLGWTILNVAAAIKWFKFSD</sequence>